<keyword evidence="1" id="KW-0472">Membrane</keyword>
<proteinExistence type="predicted"/>
<reference evidence="2" key="1">
    <citation type="submission" date="2014-05" db="EMBL/GenBank/DDBJ databases">
        <authorList>
            <person name="Chronopoulou M."/>
        </authorList>
    </citation>
    <scope>NUCLEOTIDE SEQUENCE</scope>
    <source>
        <tissue evidence="2">Whole organism</tissue>
    </source>
</reference>
<accession>A0A0K2UUR3</accession>
<dbReference type="EMBL" id="HACA01024055">
    <property type="protein sequence ID" value="CDW41416.1"/>
    <property type="molecule type" value="Transcribed_RNA"/>
</dbReference>
<dbReference type="AlphaFoldDB" id="A0A0K2UUR3"/>
<feature type="transmembrane region" description="Helical" evidence="1">
    <location>
        <begin position="17"/>
        <end position="37"/>
    </location>
</feature>
<protein>
    <submittedName>
        <fullName evidence="2">Uncharacterized protein</fullName>
    </submittedName>
</protein>
<evidence type="ECO:0000313" key="2">
    <source>
        <dbReference type="EMBL" id="CDW41416.1"/>
    </source>
</evidence>
<evidence type="ECO:0000256" key="1">
    <source>
        <dbReference type="SAM" id="Phobius"/>
    </source>
</evidence>
<sequence>MLQSLNLFCKEGVESGLLIWMIKLEVSLFDFLILALVQSVRTYLKNIRVFVSSKIQALIFVVVFEFTNNEKQLP</sequence>
<keyword evidence="1" id="KW-0812">Transmembrane</keyword>
<name>A0A0K2UUR3_LEPSM</name>
<organism evidence="2">
    <name type="scientific">Lepeophtheirus salmonis</name>
    <name type="common">Salmon louse</name>
    <name type="synonym">Caligus salmonis</name>
    <dbReference type="NCBI Taxonomy" id="72036"/>
    <lineage>
        <taxon>Eukaryota</taxon>
        <taxon>Metazoa</taxon>
        <taxon>Ecdysozoa</taxon>
        <taxon>Arthropoda</taxon>
        <taxon>Crustacea</taxon>
        <taxon>Multicrustacea</taxon>
        <taxon>Hexanauplia</taxon>
        <taxon>Copepoda</taxon>
        <taxon>Siphonostomatoida</taxon>
        <taxon>Caligidae</taxon>
        <taxon>Lepeophtheirus</taxon>
    </lineage>
</organism>
<keyword evidence="1" id="KW-1133">Transmembrane helix</keyword>